<dbReference type="InterPro" id="IPR011089">
    <property type="entry name" value="GmrSD_C"/>
</dbReference>
<dbReference type="GO" id="GO:0003824">
    <property type="term" value="F:catalytic activity"/>
    <property type="evidence" value="ECO:0007669"/>
    <property type="project" value="InterPro"/>
</dbReference>
<protein>
    <recommendedName>
        <fullName evidence="7">DUF262 domain-containing protein</fullName>
    </recommendedName>
</protein>
<dbReference type="CDD" id="cd06445">
    <property type="entry name" value="ATase"/>
    <property type="match status" value="1"/>
</dbReference>
<accession>A0A0B6TT54</accession>
<dbReference type="SUPFAM" id="SSF46767">
    <property type="entry name" value="Methylated DNA-protein cysteine methyltransferase, C-terminal domain"/>
    <property type="match status" value="1"/>
</dbReference>
<evidence type="ECO:0008006" key="7">
    <source>
        <dbReference type="Google" id="ProtNLM"/>
    </source>
</evidence>
<keyword evidence="1" id="KW-0227">DNA damage</keyword>
<dbReference type="STRING" id="1224162.B840_01445"/>
<dbReference type="GO" id="GO:0006281">
    <property type="term" value="P:DNA repair"/>
    <property type="evidence" value="ECO:0007669"/>
    <property type="project" value="InterPro"/>
</dbReference>
<organism evidence="5 6">
    <name type="scientific">Corynebacterium marinum DSM 44953</name>
    <dbReference type="NCBI Taxonomy" id="1224162"/>
    <lineage>
        <taxon>Bacteria</taxon>
        <taxon>Bacillati</taxon>
        <taxon>Actinomycetota</taxon>
        <taxon>Actinomycetes</taxon>
        <taxon>Mycobacteriales</taxon>
        <taxon>Corynebacteriaceae</taxon>
        <taxon>Corynebacterium</taxon>
    </lineage>
</organism>
<dbReference type="AlphaFoldDB" id="A0A0B6TT54"/>
<dbReference type="Pfam" id="PF03235">
    <property type="entry name" value="GmrSD_N"/>
    <property type="match status" value="1"/>
</dbReference>
<dbReference type="PANTHER" id="PTHR35149:SF2">
    <property type="entry name" value="DUF262 DOMAIN-CONTAINING PROTEIN"/>
    <property type="match status" value="1"/>
</dbReference>
<keyword evidence="6" id="KW-1185">Reference proteome</keyword>
<feature type="domain" description="GmrSD restriction endonucleases C-terminal" evidence="4">
    <location>
        <begin position="408"/>
        <end position="548"/>
    </location>
</feature>
<dbReference type="InterPro" id="IPR004919">
    <property type="entry name" value="GmrSD_N"/>
</dbReference>
<evidence type="ECO:0000313" key="6">
    <source>
        <dbReference type="Proteomes" id="UP000031928"/>
    </source>
</evidence>
<dbReference type="EMBL" id="CP007790">
    <property type="protein sequence ID" value="AJK67921.1"/>
    <property type="molecule type" value="Genomic_DNA"/>
</dbReference>
<dbReference type="Gene3D" id="1.10.10.10">
    <property type="entry name" value="Winged helix-like DNA-binding domain superfamily/Winged helix DNA-binding domain"/>
    <property type="match status" value="1"/>
</dbReference>
<dbReference type="HOGENOM" id="CLU_011736_2_0_11"/>
<evidence type="ECO:0000259" key="3">
    <source>
        <dbReference type="Pfam" id="PF03235"/>
    </source>
</evidence>
<feature type="domain" description="GmrSD restriction endonucleases N-terminal" evidence="3">
    <location>
        <begin position="10"/>
        <end position="217"/>
    </location>
</feature>
<dbReference type="PANTHER" id="PTHR35149">
    <property type="entry name" value="SLL5132 PROTEIN"/>
    <property type="match status" value="1"/>
</dbReference>
<proteinExistence type="predicted"/>
<dbReference type="InterPro" id="IPR014048">
    <property type="entry name" value="MethylDNA_cys_MeTrfase_DNA-bd"/>
</dbReference>
<dbReference type="KEGG" id="cmq:B840_01445"/>
<dbReference type="Proteomes" id="UP000031928">
    <property type="component" value="Chromosome"/>
</dbReference>
<dbReference type="RefSeq" id="WP_042620642.1">
    <property type="nucleotide sequence ID" value="NZ_CP007790.1"/>
</dbReference>
<sequence>MKGNVKDIYTVFDGTDKQLVIPVYQRNYDWGEKQCERLYDDLVEVIRKDRPKHFFGAVVGKPETGFEWVVIDGQQRITTTSLLMLALSNSLADGVVLSEDAELSVKIRRNYLEGAESSVSKETKLKLKPVKNDLEAYRKLLTGESPIEKSSVTSNYRYFRNRIAQGELTGDELWTAIRRLEAMILDLEGHDDPQRIFESLNSTGKELKESDKIRNLVLMGKPSKTQEHLYEYYWNPIERNVDFDTDAFVRLYLVAKTRKTPRFDAVYEAFKEYLENSDAPVQMILEWMRDYSEYFRDLNASLTGIPRADNRLRRFNLLRHEVTMPALMPLLGEYRAAGITADDFADTIELVDAYLFRRMVVGVPSNALNKIFATLYSDARRLRGEGTPITDVIAYLLLRRADTSGRFPTDEEFREAFATRNFFNFTAFNRRYLFECLENNWSKDNRDIASTLERGDLSLEHIMPQTLTKDWREEIGPNAEEVHQTWLHRIGNLTITGYNSEYSNASFTTKKTADGGFNESPYRLNASLKQTDTWAESDIRQRNEILTDIAMRYWPMPETDFEPVREPLPTLPMGEDTTFTNRVIVSYEFDGVTNTVASFKDMIRYLIRQLLAQHRDAIYEYAADGGLGFSVGGQPSSRYQEELAPELWMTTSNPTNEKMNILRALFHHLDIDTDEVVFTLRPYQGAEPDDSQQNPYTELLKFVPQFESLEGTGASESDIVELRAEFRGVFGNYEVEDWQGIVASRDYTTLADPLTVAEFTVEEALAAIMMVKTLETMLPGQFLKSITDGSMVRWLNRVAELTEPHKKPGKNTAAMWEKLTRLVDSVPLGKWVSYGDLAKEIKSAAQPVGNYLAANPVRNAHRVLRSDGAISASFYWLDGDDNRSPRELLEQEGIQFDDAGRAAAAQRWWIPGES</sequence>
<evidence type="ECO:0000313" key="5">
    <source>
        <dbReference type="EMBL" id="AJK67921.1"/>
    </source>
</evidence>
<evidence type="ECO:0000256" key="1">
    <source>
        <dbReference type="ARBA" id="ARBA00022763"/>
    </source>
</evidence>
<gene>
    <name evidence="5" type="ORF">B840_01445</name>
</gene>
<dbReference type="InterPro" id="IPR036388">
    <property type="entry name" value="WH-like_DNA-bd_sf"/>
</dbReference>
<reference evidence="5 6" key="1">
    <citation type="submission" date="2014-05" db="EMBL/GenBank/DDBJ databases">
        <title>Complete genome sequence of Corynebacterium marinum DSM 44953.</title>
        <authorList>
            <person name="Schaffert L."/>
            <person name="Albersmeier A."/>
            <person name="Kalinowski J."/>
            <person name="Ruckert C."/>
        </authorList>
    </citation>
    <scope>NUCLEOTIDE SEQUENCE [LARGE SCALE GENOMIC DNA]</scope>
    <source>
        <strain evidence="5 6">DSM 44953</strain>
    </source>
</reference>
<dbReference type="OrthoDB" id="9798761at2"/>
<dbReference type="InterPro" id="IPR036217">
    <property type="entry name" value="MethylDNA_cys_MeTrfase_DNAb"/>
</dbReference>
<dbReference type="Pfam" id="PF01035">
    <property type="entry name" value="DNA_binding_1"/>
    <property type="match status" value="1"/>
</dbReference>
<evidence type="ECO:0000259" key="2">
    <source>
        <dbReference type="Pfam" id="PF01035"/>
    </source>
</evidence>
<dbReference type="Pfam" id="PF07510">
    <property type="entry name" value="GmrSD_C"/>
    <property type="match status" value="1"/>
</dbReference>
<evidence type="ECO:0000259" key="4">
    <source>
        <dbReference type="Pfam" id="PF07510"/>
    </source>
</evidence>
<feature type="domain" description="Methylated-DNA-[protein]-cysteine S-methyltransferase DNA binding" evidence="2">
    <location>
        <begin position="817"/>
        <end position="894"/>
    </location>
</feature>
<name>A0A0B6TT54_9CORY</name>